<sequence length="319" mass="35264">MSTPAPHWASVGENTCVFGMLLLAWIHRWLGRLPFLLCLYPVVLVYWATGALARRSSLEYLQRLQAAHGSFGREPGRWHSLRHFVSFADTLLDKMLAMGGRYPFDSVCIEGQAPLLQALAAGQGGVIVTGHVGCLELCQVLAERLPGLRMNILVHTAHAERFNRLLKRLHPHSAVQLLQVSEVSAGTAVWLSERVGRGEFVAIAGDRVPLGAGRTVEALFLGHGARLPVGPYVLSALLKCPLYFMGCVREGAGHTLRFASLAQQVVLPRARREAALAEYAEGFVQQLERLLQQAPYDWFNFFPFWAQGRGDASLASRRF</sequence>
<comment type="subcellular location">
    <subcellularLocation>
        <location evidence="1">Cell inner membrane</location>
    </subcellularLocation>
</comment>
<dbReference type="GO" id="GO:0016746">
    <property type="term" value="F:acyltransferase activity"/>
    <property type="evidence" value="ECO:0007669"/>
    <property type="project" value="UniProtKB-KW"/>
</dbReference>
<dbReference type="InterPro" id="IPR004960">
    <property type="entry name" value="LipA_acyltrans"/>
</dbReference>
<keyword evidence="5 7" id="KW-0472">Membrane</keyword>
<accession>A0ABU2CA74</accession>
<keyword evidence="6 8" id="KW-0012">Acyltransferase</keyword>
<organism evidence="8 9">
    <name type="scientific">Rhodoferax ferrireducens</name>
    <dbReference type="NCBI Taxonomy" id="192843"/>
    <lineage>
        <taxon>Bacteria</taxon>
        <taxon>Pseudomonadati</taxon>
        <taxon>Pseudomonadota</taxon>
        <taxon>Betaproteobacteria</taxon>
        <taxon>Burkholderiales</taxon>
        <taxon>Comamonadaceae</taxon>
        <taxon>Rhodoferax</taxon>
    </lineage>
</organism>
<evidence type="ECO:0000256" key="5">
    <source>
        <dbReference type="ARBA" id="ARBA00023136"/>
    </source>
</evidence>
<feature type="transmembrane region" description="Helical" evidence="7">
    <location>
        <begin position="33"/>
        <end position="53"/>
    </location>
</feature>
<evidence type="ECO:0000256" key="1">
    <source>
        <dbReference type="ARBA" id="ARBA00004533"/>
    </source>
</evidence>
<gene>
    <name evidence="8" type="ORF">J2X19_002907</name>
</gene>
<name>A0ABU2CA74_9BURK</name>
<keyword evidence="7" id="KW-0812">Transmembrane</keyword>
<evidence type="ECO:0000313" key="9">
    <source>
        <dbReference type="Proteomes" id="UP001180487"/>
    </source>
</evidence>
<comment type="caution">
    <text evidence="8">The sequence shown here is derived from an EMBL/GenBank/DDBJ whole genome shotgun (WGS) entry which is preliminary data.</text>
</comment>
<dbReference type="PANTHER" id="PTHR30606">
    <property type="entry name" value="LIPID A BIOSYNTHESIS LAUROYL ACYLTRANSFERASE"/>
    <property type="match status" value="1"/>
</dbReference>
<evidence type="ECO:0000256" key="3">
    <source>
        <dbReference type="ARBA" id="ARBA00022519"/>
    </source>
</evidence>
<reference evidence="8 9" key="1">
    <citation type="submission" date="2023-07" db="EMBL/GenBank/DDBJ databases">
        <title>Sorghum-associated microbial communities from plants grown in Nebraska, USA.</title>
        <authorList>
            <person name="Schachtman D."/>
        </authorList>
    </citation>
    <scope>NUCLEOTIDE SEQUENCE [LARGE SCALE GENOMIC DNA]</scope>
    <source>
        <strain evidence="8 9">BE313</strain>
    </source>
</reference>
<proteinExistence type="predicted"/>
<dbReference type="EMBL" id="JAVDXT010000002">
    <property type="protein sequence ID" value="MDR7378228.1"/>
    <property type="molecule type" value="Genomic_DNA"/>
</dbReference>
<keyword evidence="3" id="KW-0997">Cell inner membrane</keyword>
<evidence type="ECO:0000256" key="2">
    <source>
        <dbReference type="ARBA" id="ARBA00022475"/>
    </source>
</evidence>
<keyword evidence="2" id="KW-1003">Cell membrane</keyword>
<evidence type="ECO:0000256" key="7">
    <source>
        <dbReference type="SAM" id="Phobius"/>
    </source>
</evidence>
<evidence type="ECO:0000256" key="4">
    <source>
        <dbReference type="ARBA" id="ARBA00022679"/>
    </source>
</evidence>
<dbReference type="PANTHER" id="PTHR30606:SF9">
    <property type="entry name" value="LIPID A BIOSYNTHESIS LAUROYLTRANSFERASE"/>
    <property type="match status" value="1"/>
</dbReference>
<dbReference type="RefSeq" id="WP_310374177.1">
    <property type="nucleotide sequence ID" value="NZ_JAVDXT010000002.1"/>
</dbReference>
<protein>
    <submittedName>
        <fullName evidence="8">LPLAT superfamily acyltransferase</fullName>
    </submittedName>
</protein>
<dbReference type="Pfam" id="PF03279">
    <property type="entry name" value="Lip_A_acyltrans"/>
    <property type="match status" value="1"/>
</dbReference>
<keyword evidence="7" id="KW-1133">Transmembrane helix</keyword>
<evidence type="ECO:0000256" key="6">
    <source>
        <dbReference type="ARBA" id="ARBA00023315"/>
    </source>
</evidence>
<dbReference type="CDD" id="cd07984">
    <property type="entry name" value="LPLAT_LABLAT-like"/>
    <property type="match status" value="1"/>
</dbReference>
<evidence type="ECO:0000313" key="8">
    <source>
        <dbReference type="EMBL" id="MDR7378228.1"/>
    </source>
</evidence>
<keyword evidence="9" id="KW-1185">Reference proteome</keyword>
<keyword evidence="4" id="KW-0808">Transferase</keyword>
<dbReference type="Proteomes" id="UP001180487">
    <property type="component" value="Unassembled WGS sequence"/>
</dbReference>
<feature type="transmembrane region" description="Helical" evidence="7">
    <location>
        <begin position="6"/>
        <end position="26"/>
    </location>
</feature>